<protein>
    <recommendedName>
        <fullName evidence="4">Pyrroloquinoline quinone-dependent pyranose dehydrogenase beta-propeller domain-containing protein</fullName>
    </recommendedName>
</protein>
<dbReference type="InterPro" id="IPR050557">
    <property type="entry name" value="RTX_toxin/Mannuronan_C5-epim"/>
</dbReference>
<dbReference type="EMBL" id="RCBY01000111">
    <property type="protein sequence ID" value="RQH37023.1"/>
    <property type="molecule type" value="Genomic_DNA"/>
</dbReference>
<dbReference type="GO" id="GO:0005576">
    <property type="term" value="C:extracellular region"/>
    <property type="evidence" value="ECO:0007669"/>
    <property type="project" value="UniProtKB-SubCell"/>
</dbReference>
<feature type="domain" description="Pyrroloquinoline quinone-dependent pyranose dehydrogenase beta-propeller" evidence="4">
    <location>
        <begin position="50"/>
        <end position="403"/>
    </location>
</feature>
<dbReference type="InterPro" id="IPR011041">
    <property type="entry name" value="Quinoprot_gluc/sorb_DH_b-prop"/>
</dbReference>
<name>A0A3N6NKN6_9CYAN</name>
<dbReference type="Gene3D" id="2.150.10.10">
    <property type="entry name" value="Serralysin-like metalloprotease, C-terminal"/>
    <property type="match status" value="1"/>
</dbReference>
<dbReference type="AlphaFoldDB" id="A0A3N6NKN6"/>
<dbReference type="SUPFAM" id="SSF51120">
    <property type="entry name" value="beta-Roll"/>
    <property type="match status" value="1"/>
</dbReference>
<organism evidence="5 6">
    <name type="scientific">Okeania hirsuta</name>
    <dbReference type="NCBI Taxonomy" id="1458930"/>
    <lineage>
        <taxon>Bacteria</taxon>
        <taxon>Bacillati</taxon>
        <taxon>Cyanobacteriota</taxon>
        <taxon>Cyanophyceae</taxon>
        <taxon>Oscillatoriophycideae</taxon>
        <taxon>Oscillatoriales</taxon>
        <taxon>Microcoleaceae</taxon>
        <taxon>Okeania</taxon>
    </lineage>
</organism>
<dbReference type="InterPro" id="IPR011042">
    <property type="entry name" value="6-blade_b-propeller_TolB-like"/>
</dbReference>
<dbReference type="InterPro" id="IPR054539">
    <property type="entry name" value="Beta-prop_PDH"/>
</dbReference>
<dbReference type="InterPro" id="IPR018511">
    <property type="entry name" value="Hemolysin-typ_Ca-bd_CS"/>
</dbReference>
<comment type="subcellular location">
    <subcellularLocation>
        <location evidence="1">Secreted</location>
    </subcellularLocation>
</comment>
<feature type="region of interest" description="Disordered" evidence="3">
    <location>
        <begin position="408"/>
        <end position="479"/>
    </location>
</feature>
<evidence type="ECO:0000256" key="3">
    <source>
        <dbReference type="SAM" id="MobiDB-lite"/>
    </source>
</evidence>
<dbReference type="PANTHER" id="PTHR38340">
    <property type="entry name" value="S-LAYER PROTEIN"/>
    <property type="match status" value="1"/>
</dbReference>
<gene>
    <name evidence="5" type="ORF">D5R40_18630</name>
</gene>
<dbReference type="OrthoDB" id="9770043at2"/>
<evidence type="ECO:0000313" key="6">
    <source>
        <dbReference type="Proteomes" id="UP000269154"/>
    </source>
</evidence>
<dbReference type="RefSeq" id="WP_124145673.1">
    <property type="nucleotide sequence ID" value="NZ_CAWOKI010000108.1"/>
</dbReference>
<dbReference type="SUPFAM" id="SSF50952">
    <property type="entry name" value="Soluble quinoprotein glucose dehydrogenase"/>
    <property type="match status" value="1"/>
</dbReference>
<dbReference type="Pfam" id="PF00353">
    <property type="entry name" value="HemolysinCabind"/>
    <property type="match status" value="2"/>
</dbReference>
<dbReference type="InterPro" id="IPR001343">
    <property type="entry name" value="Hemolysn_Ca-bd"/>
</dbReference>
<accession>A0A3N6NKN6</accession>
<dbReference type="Pfam" id="PF22807">
    <property type="entry name" value="TrAA12"/>
    <property type="match status" value="1"/>
</dbReference>
<feature type="compositionally biased region" description="Polar residues" evidence="3">
    <location>
        <begin position="411"/>
        <end position="422"/>
    </location>
</feature>
<keyword evidence="6" id="KW-1185">Reference proteome</keyword>
<proteinExistence type="predicted"/>
<evidence type="ECO:0000256" key="2">
    <source>
        <dbReference type="ARBA" id="ARBA00022525"/>
    </source>
</evidence>
<dbReference type="PRINTS" id="PR00313">
    <property type="entry name" value="CABNDNGRPT"/>
</dbReference>
<sequence length="641" mass="69222">MLTNGLIETEPLELEDIFISLESLPEPPASRIFGNGAATISIPDNPVLQVPDGFTVNVFADNVFPESGNPRWLGVTPTGDVLVTSLFNDRILLLRDTDEDGVADFSQVFADAENGLNAPFGMVFTEDFFYVGNTDSIVRYPYNIGETEINGTGEKIADLPPFGNHFTRNLAISPDNQLFVSIGSAGNVTIEDLPRASVQVMNLDGSDQETFAFGLRNPVGLDFHPITGQLFTTVNERDDLGDDLVPDYLTGLEQDEFYGWPYVYLSPDLPDPFITQENPNFVPETQTPDFVTETQTPDVLFQAHSVPLGLQFYDGETFPEEYHNGAFVAFRGGFGRQEPTGSKIVFVPFDENGNATGVYQDFLTGFLDVSAEPETWGRPVGLQVLPDGSLLFTEQGNNRIYRIQFPENETIEGTNDNDNFQSGEGDDQLFGRRGSDRLTGNGGDDTLIGGVGRDTLNGGRGDDSVNGGPGSDRLFGKSGNDLLIGRPGNDILLGGDGNDTLEGGIGRDRLNGGAGNDQLTGGGSIDRFIFNTNDEFQTEDVGIDTITDFSQTQGDIILLDLTTFTAINSDSGTGFSIAGEFATVTDDQLAETSEAVIVYNSENGKLFYNPNGSQAGFGSGGQFATLTNIPSIEAEDFFLRS</sequence>
<dbReference type="Gene3D" id="2.120.10.30">
    <property type="entry name" value="TolB, C-terminal domain"/>
    <property type="match status" value="1"/>
</dbReference>
<reference evidence="5 6" key="1">
    <citation type="journal article" date="2018" name="ACS Chem. Biol.">
        <title>Ketoreductase domain dysfunction expands chemodiversity: malyngamide biosynthesis in the cyanobacterium Okeania hirsuta.</title>
        <authorList>
            <person name="Moss N.A."/>
            <person name="Leao T."/>
            <person name="Rankin M."/>
            <person name="McCullough T.M."/>
            <person name="Qu P."/>
            <person name="Korobeynikov A."/>
            <person name="Smith J.L."/>
            <person name="Gerwick L."/>
            <person name="Gerwick W.H."/>
        </authorList>
    </citation>
    <scope>NUCLEOTIDE SEQUENCE [LARGE SCALE GENOMIC DNA]</scope>
    <source>
        <strain evidence="5 6">PAB10Feb10-1</strain>
    </source>
</reference>
<dbReference type="Proteomes" id="UP000269154">
    <property type="component" value="Unassembled WGS sequence"/>
</dbReference>
<evidence type="ECO:0000256" key="1">
    <source>
        <dbReference type="ARBA" id="ARBA00004613"/>
    </source>
</evidence>
<evidence type="ECO:0000313" key="5">
    <source>
        <dbReference type="EMBL" id="RQH37023.1"/>
    </source>
</evidence>
<dbReference type="InterPro" id="IPR011049">
    <property type="entry name" value="Serralysin-like_metalloprot_C"/>
</dbReference>
<dbReference type="PROSITE" id="PS00330">
    <property type="entry name" value="HEMOLYSIN_CALCIUM"/>
    <property type="match status" value="3"/>
</dbReference>
<keyword evidence="2" id="KW-0964">Secreted</keyword>
<evidence type="ECO:0000259" key="4">
    <source>
        <dbReference type="Pfam" id="PF22807"/>
    </source>
</evidence>
<dbReference type="GO" id="GO:0005509">
    <property type="term" value="F:calcium ion binding"/>
    <property type="evidence" value="ECO:0007669"/>
    <property type="project" value="InterPro"/>
</dbReference>
<comment type="caution">
    <text evidence="5">The sequence shown here is derived from an EMBL/GenBank/DDBJ whole genome shotgun (WGS) entry which is preliminary data.</text>
</comment>
<dbReference type="PANTHER" id="PTHR38340:SF1">
    <property type="entry name" value="S-LAYER PROTEIN"/>
    <property type="match status" value="1"/>
</dbReference>